<name>A0A6G0VV04_APHCR</name>
<keyword evidence="2" id="KW-1185">Reference proteome</keyword>
<organism evidence="1 2">
    <name type="scientific">Aphis craccivora</name>
    <name type="common">Cowpea aphid</name>
    <dbReference type="NCBI Taxonomy" id="307492"/>
    <lineage>
        <taxon>Eukaryota</taxon>
        <taxon>Metazoa</taxon>
        <taxon>Ecdysozoa</taxon>
        <taxon>Arthropoda</taxon>
        <taxon>Hexapoda</taxon>
        <taxon>Insecta</taxon>
        <taxon>Pterygota</taxon>
        <taxon>Neoptera</taxon>
        <taxon>Paraneoptera</taxon>
        <taxon>Hemiptera</taxon>
        <taxon>Sternorrhyncha</taxon>
        <taxon>Aphidomorpha</taxon>
        <taxon>Aphidoidea</taxon>
        <taxon>Aphididae</taxon>
        <taxon>Aphidini</taxon>
        <taxon>Aphis</taxon>
        <taxon>Aphis</taxon>
    </lineage>
</organism>
<comment type="caution">
    <text evidence="1">The sequence shown here is derived from an EMBL/GenBank/DDBJ whole genome shotgun (WGS) entry which is preliminary data.</text>
</comment>
<dbReference type="AlphaFoldDB" id="A0A6G0VV04"/>
<gene>
    <name evidence="1" type="ORF">FWK35_00032851</name>
</gene>
<dbReference type="Proteomes" id="UP000478052">
    <property type="component" value="Unassembled WGS sequence"/>
</dbReference>
<accession>A0A6G0VV04</accession>
<reference evidence="1 2" key="1">
    <citation type="submission" date="2019-08" db="EMBL/GenBank/DDBJ databases">
        <title>Whole genome of Aphis craccivora.</title>
        <authorList>
            <person name="Voronova N.V."/>
            <person name="Shulinski R.S."/>
            <person name="Bandarenka Y.V."/>
            <person name="Zhorov D.G."/>
            <person name="Warner D."/>
        </authorList>
    </citation>
    <scope>NUCLEOTIDE SEQUENCE [LARGE SCALE GENOMIC DNA]</scope>
    <source>
        <strain evidence="1">180601</strain>
        <tissue evidence="1">Whole Body</tissue>
    </source>
</reference>
<proteinExistence type="predicted"/>
<dbReference type="EMBL" id="VUJU01011543">
    <property type="protein sequence ID" value="KAF0710749.1"/>
    <property type="molecule type" value="Genomic_DNA"/>
</dbReference>
<sequence length="142" mass="16090">MFNTHTSEGEELKTYFVILENEDIVMIKKIYKLNSKNDSTIKLSVVKFLTVNNLFTQPVLSRLIGVVSVKTDHLSNAYEISLTNNEAIVISLCHNYYSLCFILCKHPSSPPLDNRYYIAIYKVAGICLNVPIRNLSKNITGT</sequence>
<protein>
    <submittedName>
        <fullName evidence="1">THAP-type domain-containing protein</fullName>
    </submittedName>
</protein>
<evidence type="ECO:0000313" key="1">
    <source>
        <dbReference type="EMBL" id="KAF0710749.1"/>
    </source>
</evidence>
<evidence type="ECO:0000313" key="2">
    <source>
        <dbReference type="Proteomes" id="UP000478052"/>
    </source>
</evidence>